<evidence type="ECO:0000313" key="2">
    <source>
        <dbReference type="EMBL" id="BAU32407.1"/>
    </source>
</evidence>
<gene>
    <name evidence="2" type="ORF">MalAC0309_1556</name>
</gene>
<reference evidence="2 3" key="2">
    <citation type="submission" date="2016-01" db="EMBL/GenBank/DDBJ databases">
        <title>Microcella alkaliphila JAM AC0309 whole genome shotgun sequence.</title>
        <authorList>
            <person name="Kurata A."/>
            <person name="Hirose Y."/>
            <person name="Kishimoto N."/>
            <person name="Kobayashi T."/>
        </authorList>
    </citation>
    <scope>NUCLEOTIDE SEQUENCE [LARGE SCALE GENOMIC DNA]</scope>
    <source>
        <strain evidence="2 3">JAM AC0309</strain>
    </source>
</reference>
<reference evidence="3" key="1">
    <citation type="submission" date="2015-12" db="EMBL/GenBank/DDBJ databases">
        <authorList>
            <person name="Shamseldin A."/>
            <person name="Moawad H."/>
            <person name="Abd El-Rahim W.M."/>
            <person name="Sadowsky M.J."/>
        </authorList>
    </citation>
    <scope>NUCLEOTIDE SEQUENCE [LARGE SCALE GENOMIC DNA]</scope>
    <source>
        <strain evidence="3">JAM AC0309</strain>
    </source>
</reference>
<feature type="chain" id="PRO_5039405116" description="Lipoprotein" evidence="1">
    <location>
        <begin position="32"/>
        <end position="258"/>
    </location>
</feature>
<evidence type="ECO:0000313" key="3">
    <source>
        <dbReference type="Proteomes" id="UP000218965"/>
    </source>
</evidence>
<dbReference type="RefSeq" id="WP_150129224.1">
    <property type="nucleotide sequence ID" value="NZ_AP017315.1"/>
</dbReference>
<dbReference type="OrthoDB" id="5080379at2"/>
<dbReference type="AlphaFoldDB" id="A0A0U4WXF1"/>
<keyword evidence="1" id="KW-0732">Signal</keyword>
<accession>A0A0U4WXF1</accession>
<protein>
    <recommendedName>
        <fullName evidence="4">Lipoprotein</fullName>
    </recommendedName>
</protein>
<feature type="signal peptide" evidence="1">
    <location>
        <begin position="1"/>
        <end position="31"/>
    </location>
</feature>
<dbReference type="KEGG" id="malk:MalAC0309_1556"/>
<sequence>MLTLFLRSAQHRRVAVASTVAAAALVMAACAGGVDTAESDPTGEAPILEIIDATPSVLTGVGPTLEKPIMLDIPEGSNSFRIEFDCEGPGAFAIEFGTMLEATAGSHRGECSSTSEFVWPITESFRSALRIFVHDEASWTLTPAFSPMPFLTDASIGADCAAFVPIVSALSNADHGYRYYNAVDEDEWSERIALATADLDALAASAESELKDVFAGVRATLGGDVGMALDSAYDAVTTIHTACSRNHTAVYYMAEFGG</sequence>
<evidence type="ECO:0008006" key="4">
    <source>
        <dbReference type="Google" id="ProtNLM"/>
    </source>
</evidence>
<name>A0A0U4WXF1_9MICO</name>
<dbReference type="Proteomes" id="UP000218965">
    <property type="component" value="Chromosome"/>
</dbReference>
<dbReference type="PROSITE" id="PS51257">
    <property type="entry name" value="PROKAR_LIPOPROTEIN"/>
    <property type="match status" value="1"/>
</dbReference>
<evidence type="ECO:0000256" key="1">
    <source>
        <dbReference type="SAM" id="SignalP"/>
    </source>
</evidence>
<organism evidence="2 3">
    <name type="scientific">Microcella alkaliphila</name>
    <dbReference type="NCBI Taxonomy" id="279828"/>
    <lineage>
        <taxon>Bacteria</taxon>
        <taxon>Bacillati</taxon>
        <taxon>Actinomycetota</taxon>
        <taxon>Actinomycetes</taxon>
        <taxon>Micrococcales</taxon>
        <taxon>Microbacteriaceae</taxon>
        <taxon>Microcella</taxon>
    </lineage>
</organism>
<proteinExistence type="predicted"/>
<dbReference type="EMBL" id="AP017315">
    <property type="protein sequence ID" value="BAU32407.1"/>
    <property type="molecule type" value="Genomic_DNA"/>
</dbReference>